<evidence type="ECO:0000313" key="11">
    <source>
        <dbReference type="Proteomes" id="UP001359886"/>
    </source>
</evidence>
<organism evidence="10 11">
    <name type="scientific">Elongatibacter sediminis</name>
    <dbReference type="NCBI Taxonomy" id="3119006"/>
    <lineage>
        <taxon>Bacteria</taxon>
        <taxon>Pseudomonadati</taxon>
        <taxon>Pseudomonadota</taxon>
        <taxon>Gammaproteobacteria</taxon>
        <taxon>Chromatiales</taxon>
        <taxon>Wenzhouxiangellaceae</taxon>
        <taxon>Elongatibacter</taxon>
    </lineage>
</organism>
<comment type="similarity">
    <text evidence="7">Belongs to the peptidase M24B family. Bacterial-type prolidase subfamily.</text>
</comment>
<dbReference type="InterPro" id="IPR036005">
    <property type="entry name" value="Creatinase/aminopeptidase-like"/>
</dbReference>
<dbReference type="AlphaFoldDB" id="A0AAW9RAF5"/>
<proteinExistence type="inferred from homology"/>
<feature type="binding site" evidence="7">
    <location>
        <position position="252"/>
    </location>
    <ligand>
        <name>Mn(2+)</name>
        <dbReference type="ChEBI" id="CHEBI:29035"/>
        <label>1</label>
    </ligand>
</feature>
<name>A0AAW9RAF5_9GAMM</name>
<feature type="binding site" evidence="7">
    <location>
        <position position="241"/>
    </location>
    <ligand>
        <name>Mn(2+)</name>
        <dbReference type="ChEBI" id="CHEBI:29035"/>
        <label>2</label>
    </ligand>
</feature>
<feature type="binding site" evidence="7">
    <location>
        <position position="252"/>
    </location>
    <ligand>
        <name>Mn(2+)</name>
        <dbReference type="ChEBI" id="CHEBI:29035"/>
        <label>2</label>
    </ligand>
</feature>
<protein>
    <recommendedName>
        <fullName evidence="7">Xaa-Pro dipeptidase</fullName>
        <shortName evidence="7">X-Pro dipeptidase</shortName>
        <ecNumber evidence="7">3.4.13.9</ecNumber>
    </recommendedName>
    <alternativeName>
        <fullName evidence="7">Imidodipeptidase</fullName>
    </alternativeName>
    <alternativeName>
        <fullName evidence="7">Proline dipeptidase</fullName>
        <shortName evidence="7">Prolidase</shortName>
    </alternativeName>
</protein>
<dbReference type="Proteomes" id="UP001359886">
    <property type="component" value="Unassembled WGS sequence"/>
</dbReference>
<feature type="binding site" evidence="7">
    <location>
        <position position="376"/>
    </location>
    <ligand>
        <name>Mn(2+)</name>
        <dbReference type="ChEBI" id="CHEBI:29035"/>
        <label>1</label>
    </ligand>
</feature>
<reference evidence="10 11" key="1">
    <citation type="submission" date="2024-02" db="EMBL/GenBank/DDBJ databases">
        <title>A novel Wenzhouxiangellaceae bacterium, isolated from coastal sediments.</title>
        <authorList>
            <person name="Du Z.-J."/>
            <person name="Ye Y.-Q."/>
            <person name="Zhang X.-Y."/>
        </authorList>
    </citation>
    <scope>NUCLEOTIDE SEQUENCE [LARGE SCALE GENOMIC DNA]</scope>
    <source>
        <strain evidence="10 11">CH-27</strain>
    </source>
</reference>
<evidence type="ECO:0000256" key="1">
    <source>
        <dbReference type="ARBA" id="ARBA00022670"/>
    </source>
</evidence>
<keyword evidence="5 7" id="KW-0482">Metalloprotease</keyword>
<keyword evidence="3 7" id="KW-0378">Hydrolase</keyword>
<feature type="binding site" evidence="7">
    <location>
        <position position="415"/>
    </location>
    <ligand>
        <name>Mn(2+)</name>
        <dbReference type="ChEBI" id="CHEBI:29035"/>
        <label>1</label>
    </ligand>
</feature>
<dbReference type="SUPFAM" id="SSF55920">
    <property type="entry name" value="Creatinase/aminopeptidase"/>
    <property type="match status" value="1"/>
</dbReference>
<dbReference type="NCBIfam" id="NF010133">
    <property type="entry name" value="PRK13607.1"/>
    <property type="match status" value="1"/>
</dbReference>
<feature type="domain" description="Xaa-Pro dipeptidase N-terminal" evidence="9">
    <location>
        <begin position="4"/>
        <end position="151"/>
    </location>
</feature>
<dbReference type="InterPro" id="IPR052433">
    <property type="entry name" value="X-Pro_dipept-like"/>
</dbReference>
<accession>A0AAW9RAF5</accession>
<dbReference type="InterPro" id="IPR000994">
    <property type="entry name" value="Pept_M24"/>
</dbReference>
<dbReference type="GO" id="GO:0008235">
    <property type="term" value="F:metalloexopeptidase activity"/>
    <property type="evidence" value="ECO:0007669"/>
    <property type="project" value="UniProtKB-UniRule"/>
</dbReference>
<keyword evidence="2 7" id="KW-0479">Metal-binding</keyword>
<dbReference type="PANTHER" id="PTHR43226">
    <property type="entry name" value="XAA-PRO AMINOPEPTIDASE 3"/>
    <property type="match status" value="1"/>
</dbReference>
<dbReference type="EC" id="3.4.13.9" evidence="7"/>
<evidence type="ECO:0000259" key="8">
    <source>
        <dbReference type="Pfam" id="PF00557"/>
    </source>
</evidence>
<keyword evidence="11" id="KW-1185">Reference proteome</keyword>
<feature type="binding site" evidence="7">
    <location>
        <position position="332"/>
    </location>
    <ligand>
        <name>Mn(2+)</name>
        <dbReference type="ChEBI" id="CHEBI:29035"/>
        <label>1</label>
    </ligand>
</feature>
<evidence type="ECO:0000256" key="6">
    <source>
        <dbReference type="ARBA" id="ARBA00023211"/>
    </source>
</evidence>
<dbReference type="Pfam" id="PF21216">
    <property type="entry name" value="PepQ_N"/>
    <property type="match status" value="1"/>
</dbReference>
<keyword evidence="4 7" id="KW-0224">Dipeptidase</keyword>
<dbReference type="InterPro" id="IPR029149">
    <property type="entry name" value="Creatin/AminoP/Spt16_N"/>
</dbReference>
<dbReference type="Gene3D" id="3.40.350.10">
    <property type="entry name" value="Creatinase/prolidase N-terminal domain"/>
    <property type="match status" value="1"/>
</dbReference>
<dbReference type="EMBL" id="JAZHOG010000002">
    <property type="protein sequence ID" value="MEJ8566842.1"/>
    <property type="molecule type" value="Genomic_DNA"/>
</dbReference>
<comment type="catalytic activity">
    <reaction evidence="7">
        <text>Xaa-L-Pro dipeptide + H2O = an L-alpha-amino acid + L-proline</text>
        <dbReference type="Rhea" id="RHEA:76407"/>
        <dbReference type="ChEBI" id="CHEBI:15377"/>
        <dbReference type="ChEBI" id="CHEBI:59869"/>
        <dbReference type="ChEBI" id="CHEBI:60039"/>
        <dbReference type="ChEBI" id="CHEBI:195196"/>
        <dbReference type="EC" id="3.4.13.9"/>
    </reaction>
</comment>
<feature type="binding site" evidence="7">
    <location>
        <position position="415"/>
    </location>
    <ligand>
        <name>Mn(2+)</name>
        <dbReference type="ChEBI" id="CHEBI:29035"/>
        <label>2</label>
    </ligand>
</feature>
<dbReference type="GO" id="GO:0016795">
    <property type="term" value="F:phosphoric triester hydrolase activity"/>
    <property type="evidence" value="ECO:0007669"/>
    <property type="project" value="InterPro"/>
</dbReference>
<evidence type="ECO:0000256" key="7">
    <source>
        <dbReference type="HAMAP-Rule" id="MF_01279"/>
    </source>
</evidence>
<dbReference type="HAMAP" id="MF_01279">
    <property type="entry name" value="X_Pro_dipeptid"/>
    <property type="match status" value="1"/>
</dbReference>
<dbReference type="Pfam" id="PF00557">
    <property type="entry name" value="Peptidase_M24"/>
    <property type="match status" value="1"/>
</dbReference>
<comment type="caution">
    <text evidence="10">The sequence shown here is derived from an EMBL/GenBank/DDBJ whole genome shotgun (WGS) entry which is preliminary data.</text>
</comment>
<evidence type="ECO:0000256" key="5">
    <source>
        <dbReference type="ARBA" id="ARBA00023049"/>
    </source>
</evidence>
<comment type="cofactor">
    <cofactor evidence="7">
        <name>Mn(2+)</name>
        <dbReference type="ChEBI" id="CHEBI:29035"/>
    </cofactor>
    <text evidence="7">Binds 2 manganese ions per subunit.</text>
</comment>
<gene>
    <name evidence="7 10" type="primary">pepQ</name>
    <name evidence="10" type="ORF">V3330_04300</name>
</gene>
<dbReference type="PANTHER" id="PTHR43226:SF8">
    <property type="entry name" value="XAA-PRO DIPEPTIDASE"/>
    <property type="match status" value="1"/>
</dbReference>
<dbReference type="InterPro" id="IPR022846">
    <property type="entry name" value="X_Pro_dipept"/>
</dbReference>
<keyword evidence="6 7" id="KW-0464">Manganese</keyword>
<evidence type="ECO:0000259" key="9">
    <source>
        <dbReference type="Pfam" id="PF21216"/>
    </source>
</evidence>
<keyword evidence="1 7" id="KW-0645">Protease</keyword>
<sequence length="438" mass="48512">MNEQYAAHVREMQERWQRIATEEGFDAVLVLAGSPRVSFLDDFEYAFRANPHFLAWLPLTHHPHCALLVRPGERPRLWYYQPEDFWHLPPTDPEAWWSDRFEIDVMGEPGAWRAALPGAGASLAVIGDETGPDGSIPGAEHNPEQLLMRLHLERTRKTGWEIDCMRRANRRAVAGHRAAERAFREGRSEFDIHLEYLRAVRQNDAELPYGSIVALNEHGAVLHYQQRERVAPEPSRSFLIDAGATEYAYASDITRTHAGDSGAFADLISALDTVQQDLAAAVGPGLDYRDLHLRAHLEISGVLRAAGIIRVAPEEAVSSGLSAVFFPHGLGHFIGLQTHDVAGLVDDHGAPVPRPDGHPFLRLTRKLEPGNVLTIEPGIYFIEPLLSRWKETADATAVDWAVVESLAPCGGIRIEDNVLVTREGAENLTRDAFAGQGG</sequence>
<dbReference type="Gene3D" id="3.90.230.10">
    <property type="entry name" value="Creatinase/methionine aminopeptidase superfamily"/>
    <property type="match status" value="1"/>
</dbReference>
<dbReference type="GO" id="GO:0102009">
    <property type="term" value="F:proline dipeptidase activity"/>
    <property type="evidence" value="ECO:0007669"/>
    <property type="project" value="UniProtKB-EC"/>
</dbReference>
<feature type="domain" description="Peptidase M24" evidence="8">
    <location>
        <begin position="163"/>
        <end position="421"/>
    </location>
</feature>
<evidence type="ECO:0000256" key="3">
    <source>
        <dbReference type="ARBA" id="ARBA00022801"/>
    </source>
</evidence>
<evidence type="ECO:0000313" key="10">
    <source>
        <dbReference type="EMBL" id="MEJ8566842.1"/>
    </source>
</evidence>
<comment type="function">
    <text evidence="7">Splits dipeptides with a prolyl residue in the C-terminal position.</text>
</comment>
<evidence type="ECO:0000256" key="2">
    <source>
        <dbReference type="ARBA" id="ARBA00022723"/>
    </source>
</evidence>
<dbReference type="RefSeq" id="WP_354694160.1">
    <property type="nucleotide sequence ID" value="NZ_JAZHOG010000002.1"/>
</dbReference>
<dbReference type="GO" id="GO:0004177">
    <property type="term" value="F:aminopeptidase activity"/>
    <property type="evidence" value="ECO:0007669"/>
    <property type="project" value="TreeGrafter"/>
</dbReference>
<dbReference type="GO" id="GO:0006508">
    <property type="term" value="P:proteolysis"/>
    <property type="evidence" value="ECO:0007669"/>
    <property type="project" value="UniProtKB-KW"/>
</dbReference>
<evidence type="ECO:0000256" key="4">
    <source>
        <dbReference type="ARBA" id="ARBA00022997"/>
    </source>
</evidence>
<dbReference type="GO" id="GO:0005829">
    <property type="term" value="C:cytosol"/>
    <property type="evidence" value="ECO:0007669"/>
    <property type="project" value="TreeGrafter"/>
</dbReference>
<dbReference type="GO" id="GO:0046872">
    <property type="term" value="F:metal ion binding"/>
    <property type="evidence" value="ECO:0007669"/>
    <property type="project" value="UniProtKB-KW"/>
</dbReference>
<dbReference type="InterPro" id="IPR048819">
    <property type="entry name" value="PepQ_N"/>
</dbReference>